<accession>A0A0D2X3N1</accession>
<gene>
    <name evidence="1" type="ORF">CAOG_005222</name>
</gene>
<evidence type="ECO:0000313" key="1">
    <source>
        <dbReference type="EMBL" id="KJE94599.1"/>
    </source>
</evidence>
<evidence type="ECO:0000313" key="2">
    <source>
        <dbReference type="Proteomes" id="UP000008743"/>
    </source>
</evidence>
<sequence length="80" mass="8901">MVDLTVTPTVAHPVATMESRVPAFIVEKHITIHDQRTLSRCQVVLEHLDAKSRLDARRNGWALRPQLPPGPCGPSVSIPW</sequence>
<dbReference type="InParanoid" id="A0A0D2X3N1"/>
<dbReference type="Proteomes" id="UP000008743">
    <property type="component" value="Unassembled WGS sequence"/>
</dbReference>
<name>A0A0D2X3N1_CAPO3</name>
<proteinExistence type="predicted"/>
<dbReference type="AlphaFoldDB" id="A0A0D2X3N1"/>
<protein>
    <submittedName>
        <fullName evidence="1">Uncharacterized protein</fullName>
    </submittedName>
</protein>
<dbReference type="EMBL" id="KE346367">
    <property type="protein sequence ID" value="KJE94599.1"/>
    <property type="molecule type" value="Genomic_DNA"/>
</dbReference>
<organism evidence="1 2">
    <name type="scientific">Capsaspora owczarzaki (strain ATCC 30864)</name>
    <dbReference type="NCBI Taxonomy" id="595528"/>
    <lineage>
        <taxon>Eukaryota</taxon>
        <taxon>Filasterea</taxon>
        <taxon>Capsaspora</taxon>
    </lineage>
</organism>
<reference evidence="2" key="1">
    <citation type="submission" date="2011-02" db="EMBL/GenBank/DDBJ databases">
        <title>The Genome Sequence of Capsaspora owczarzaki ATCC 30864.</title>
        <authorList>
            <person name="Russ C."/>
            <person name="Cuomo C."/>
            <person name="Burger G."/>
            <person name="Gray M.W."/>
            <person name="Holland P.W.H."/>
            <person name="King N."/>
            <person name="Lang F.B.F."/>
            <person name="Roger A.J."/>
            <person name="Ruiz-Trillo I."/>
            <person name="Young S.K."/>
            <person name="Zeng Q."/>
            <person name="Gargeya S."/>
            <person name="Alvarado L."/>
            <person name="Berlin A."/>
            <person name="Chapman S.B."/>
            <person name="Chen Z."/>
            <person name="Freedman E."/>
            <person name="Gellesch M."/>
            <person name="Goldberg J."/>
            <person name="Griggs A."/>
            <person name="Gujja S."/>
            <person name="Heilman E."/>
            <person name="Heiman D."/>
            <person name="Howarth C."/>
            <person name="Mehta T."/>
            <person name="Neiman D."/>
            <person name="Pearson M."/>
            <person name="Roberts A."/>
            <person name="Saif S."/>
            <person name="Shea T."/>
            <person name="Shenoy N."/>
            <person name="Sisk P."/>
            <person name="Stolte C."/>
            <person name="Sykes S."/>
            <person name="White J."/>
            <person name="Yandava C."/>
            <person name="Haas B."/>
            <person name="Nusbaum C."/>
            <person name="Birren B."/>
        </authorList>
    </citation>
    <scope>NUCLEOTIDE SEQUENCE</scope>
    <source>
        <strain evidence="2">ATCC 30864</strain>
    </source>
</reference>
<keyword evidence="2" id="KW-1185">Reference proteome</keyword>